<name>A0A564W688_9FIRM</name>
<proteinExistence type="predicted"/>
<evidence type="ECO:0000259" key="1">
    <source>
        <dbReference type="Pfam" id="PF01609"/>
    </source>
</evidence>
<dbReference type="GO" id="GO:0006313">
    <property type="term" value="P:DNA transposition"/>
    <property type="evidence" value="ECO:0007669"/>
    <property type="project" value="InterPro"/>
</dbReference>
<organism evidence="2 3">
    <name type="scientific">Blautia luti</name>
    <dbReference type="NCBI Taxonomy" id="89014"/>
    <lineage>
        <taxon>Bacteria</taxon>
        <taxon>Bacillati</taxon>
        <taxon>Bacillota</taxon>
        <taxon>Clostridia</taxon>
        <taxon>Lachnospirales</taxon>
        <taxon>Lachnospiraceae</taxon>
        <taxon>Blautia</taxon>
    </lineage>
</organism>
<evidence type="ECO:0000313" key="3">
    <source>
        <dbReference type="Proteomes" id="UP000408482"/>
    </source>
</evidence>
<reference evidence="2 3" key="1">
    <citation type="submission" date="2019-07" db="EMBL/GenBank/DDBJ databases">
        <authorList>
            <person name="Hibberd C M."/>
            <person name="Gehrig L. J."/>
            <person name="Chang H.-W."/>
            <person name="Venkatesh S."/>
        </authorList>
    </citation>
    <scope>NUCLEOTIDE SEQUENCE [LARGE SCALE GENOMIC DNA]</scope>
    <source>
        <strain evidence="2">Blautia_luti_SSTS_Bg7063</strain>
    </source>
</reference>
<dbReference type="GO" id="GO:0003677">
    <property type="term" value="F:DNA binding"/>
    <property type="evidence" value="ECO:0007669"/>
    <property type="project" value="InterPro"/>
</dbReference>
<accession>A0A564W688</accession>
<dbReference type="PANTHER" id="PTHR34614:SF2">
    <property type="entry name" value="TRANSPOSASE IS4-LIKE DOMAIN-CONTAINING PROTEIN"/>
    <property type="match status" value="1"/>
</dbReference>
<gene>
    <name evidence="2" type="ORF">RSSSTS7063_00127</name>
</gene>
<dbReference type="Proteomes" id="UP000408482">
    <property type="component" value="Unassembled WGS sequence"/>
</dbReference>
<protein>
    <submittedName>
        <fullName evidence="2">Transposase DDE domain protein</fullName>
    </submittedName>
</protein>
<dbReference type="Pfam" id="PF01609">
    <property type="entry name" value="DDE_Tnp_1"/>
    <property type="match status" value="1"/>
</dbReference>
<dbReference type="EMBL" id="CABHNW010000125">
    <property type="protein sequence ID" value="VUX39533.1"/>
    <property type="molecule type" value="Genomic_DNA"/>
</dbReference>
<dbReference type="PANTHER" id="PTHR34614">
    <property type="match status" value="1"/>
</dbReference>
<dbReference type="GO" id="GO:0004803">
    <property type="term" value="F:transposase activity"/>
    <property type="evidence" value="ECO:0007669"/>
    <property type="project" value="InterPro"/>
</dbReference>
<dbReference type="InterPro" id="IPR012337">
    <property type="entry name" value="RNaseH-like_sf"/>
</dbReference>
<sequence>MYLDFQVKIPTKSAGITRKKIKGTTYIYYAYEHNYNTKKGYTVPKNTTIGKCTEDDSELMYPNTNFLKFFPAEELPETKGSAYRSGCLRAGTYFVLRKIIAEYHLDEMLGDIIGKNSGLFLDLAVYSIIAENNAGQYYPDYAYNHPLFTDRMKIYSDTKVSDFINSITRDQSLAFLDGWNEKQDHRQKIYISYDSTNKNCQAGDIDFVEYGHPKEDKGAPVINYSIAYDGTNAKPLYYEDYPGSIVDVSQLQYTLERAGGYGYRNVGFILDRGYFSKENIHYMDKCGYEFIIMMKGMKELEKSLVLEVKGTFEEDRKYSIRDYKVSGITVKKQLYPSDEKERYFHIFYSDRKKSLEHEAVEAKIDRMAECLDKHEGTKYEIKSGGFTRYFDLIYYNKGKKDEKFMYGRELRDVINEEIRLCGYFVIITSEKMTAAQALELYKSRDASEKLFRGDKSYLGNKSFRVHTSESIQAKIFIEFVALIIRSRFYTCLKEQMQKGGKKNYMTVPAAIRELEKIELIRQSDRGYRIDYAVTATQKEILKAFNMTAANIRTQAAAMNEDLMQIEKEG</sequence>
<dbReference type="SUPFAM" id="SSF53098">
    <property type="entry name" value="Ribonuclease H-like"/>
    <property type="match status" value="1"/>
</dbReference>
<dbReference type="AlphaFoldDB" id="A0A564W688"/>
<dbReference type="RefSeq" id="WP_144094118.1">
    <property type="nucleotide sequence ID" value="NZ_CABHMX010000058.1"/>
</dbReference>
<evidence type="ECO:0000313" key="2">
    <source>
        <dbReference type="EMBL" id="VUX39533.1"/>
    </source>
</evidence>
<feature type="domain" description="Transposase IS4-like" evidence="1">
    <location>
        <begin position="207"/>
        <end position="483"/>
    </location>
</feature>
<keyword evidence="3" id="KW-1185">Reference proteome</keyword>
<dbReference type="InterPro" id="IPR002559">
    <property type="entry name" value="Transposase_11"/>
</dbReference>